<dbReference type="Proteomes" id="UP001241226">
    <property type="component" value="Chromosome 1"/>
</dbReference>
<sequence>MLTALDRLTIYSVLCFISFCALVMRTPAETSLIPLAGVGASIVGIWLEMHLWKGVSEEQKH</sequence>
<protein>
    <submittedName>
        <fullName evidence="2">Membrane protein</fullName>
    </submittedName>
</protein>
<keyword evidence="8" id="KW-1185">Reference proteome</keyword>
<evidence type="ECO:0000313" key="6">
    <source>
        <dbReference type="EMBL" id="WGK85361.1"/>
    </source>
</evidence>
<keyword evidence="1" id="KW-1133">Transmembrane helix</keyword>
<evidence type="ECO:0000313" key="3">
    <source>
        <dbReference type="EMBL" id="MDE1346370.1"/>
    </source>
</evidence>
<organism evidence="3 7">
    <name type="scientific">Vibrio aestuarianus</name>
    <dbReference type="NCBI Taxonomy" id="28171"/>
    <lineage>
        <taxon>Bacteria</taxon>
        <taxon>Pseudomonadati</taxon>
        <taxon>Pseudomonadota</taxon>
        <taxon>Gammaproteobacteria</taxon>
        <taxon>Vibrionales</taxon>
        <taxon>Vibrionaceae</taxon>
        <taxon>Vibrio</taxon>
    </lineage>
</organism>
<dbReference type="Proteomes" id="UP001239257">
    <property type="component" value="Chromosome 1"/>
</dbReference>
<dbReference type="Proteomes" id="UP001152658">
    <property type="component" value="Unassembled WGS sequence"/>
</dbReference>
<dbReference type="Proteomes" id="UP001140973">
    <property type="component" value="Unassembled WGS sequence"/>
</dbReference>
<evidence type="ECO:0000313" key="9">
    <source>
        <dbReference type="Proteomes" id="UP001241226"/>
    </source>
</evidence>
<dbReference type="EMBL" id="CP118709">
    <property type="protein sequence ID" value="WGK81487.1"/>
    <property type="molecule type" value="Genomic_DNA"/>
</dbReference>
<proteinExistence type="predicted"/>
<evidence type="ECO:0000313" key="4">
    <source>
        <dbReference type="EMBL" id="MDE1357363.1"/>
    </source>
</evidence>
<feature type="transmembrane region" description="Helical" evidence="1">
    <location>
        <begin position="7"/>
        <end position="26"/>
    </location>
</feature>
<evidence type="ECO:0000256" key="1">
    <source>
        <dbReference type="SAM" id="Phobius"/>
    </source>
</evidence>
<keyword evidence="1" id="KW-0812">Transmembrane</keyword>
<evidence type="ECO:0000313" key="2">
    <source>
        <dbReference type="EMBL" id="CAH8241516.1"/>
    </source>
</evidence>
<evidence type="ECO:0000313" key="7">
    <source>
        <dbReference type="Proteomes" id="UP001140978"/>
    </source>
</evidence>
<evidence type="ECO:0000313" key="5">
    <source>
        <dbReference type="EMBL" id="WGK81487.1"/>
    </source>
</evidence>
<dbReference type="EMBL" id="CALYLK010000139">
    <property type="protein sequence ID" value="CAH8241516.1"/>
    <property type="molecule type" value="Genomic_DNA"/>
</dbReference>
<keyword evidence="1" id="KW-0472">Membrane</keyword>
<dbReference type="Proteomes" id="UP001140978">
    <property type="component" value="Unassembled WGS sequence"/>
</dbReference>
<dbReference type="EMBL" id="JAKNAX010000016">
    <property type="protein sequence ID" value="MDE1346370.1"/>
    <property type="molecule type" value="Genomic_DNA"/>
</dbReference>
<reference evidence="2" key="2">
    <citation type="submission" date="2022-06" db="EMBL/GenBank/DDBJ databases">
        <authorList>
            <person name="Goudenege D."/>
            <person name="Le Roux F."/>
        </authorList>
    </citation>
    <scope>NUCLEOTIDE SEQUENCE</scope>
    <source>
        <strain evidence="2">12-063</strain>
    </source>
</reference>
<feature type="transmembrane region" description="Helical" evidence="1">
    <location>
        <begin position="32"/>
        <end position="52"/>
    </location>
</feature>
<reference evidence="3 9" key="1">
    <citation type="submission" date="2022-02" db="EMBL/GenBank/DDBJ databases">
        <title>Emergence and expansion in Europe of a Vibrio aestuarianus clonal complex pathogenic for oysters.</title>
        <authorList>
            <person name="Mesnil A."/>
            <person name="Travers M.-A."/>
        </authorList>
    </citation>
    <scope>NUCLEOTIDE SEQUENCE</scope>
    <source>
        <strain evidence="4">151-ITT-15-cp-1</strain>
        <strain evidence="3">19_064_15T1</strain>
        <strain evidence="6 9">U17</strain>
        <strain evidence="5">U29</strain>
    </source>
</reference>
<dbReference type="RefSeq" id="WP_053308892.1">
    <property type="nucleotide sequence ID" value="NZ_CALYLA010000023.1"/>
</dbReference>
<evidence type="ECO:0000313" key="8">
    <source>
        <dbReference type="Proteomes" id="UP001152658"/>
    </source>
</evidence>
<accession>A0A7X6N7F4</accession>
<dbReference type="EMBL" id="JAKNAP010000023">
    <property type="protein sequence ID" value="MDE1357363.1"/>
    <property type="molecule type" value="Genomic_DNA"/>
</dbReference>
<name>A0A7X6N7F4_9VIBR</name>
<dbReference type="EMBL" id="CP118711">
    <property type="protein sequence ID" value="WGK85361.1"/>
    <property type="molecule type" value="Genomic_DNA"/>
</dbReference>
<gene>
    <name evidence="4" type="ORF">L9W73_08620</name>
    <name evidence="3" type="ORF">L9X51_08005</name>
    <name evidence="5" type="ORF">PYE51_12835</name>
    <name evidence="6" type="ORF">PYE67_00280</name>
    <name evidence="2" type="ORF">VAE063_980042</name>
</gene>
<dbReference type="GeneID" id="79915982"/>
<dbReference type="AlphaFoldDB" id="A0A7X6N7F4"/>